<evidence type="ECO:0000259" key="8">
    <source>
        <dbReference type="Pfam" id="PF00725"/>
    </source>
</evidence>
<evidence type="ECO:0000256" key="4">
    <source>
        <dbReference type="ARBA" id="ARBA00023235"/>
    </source>
</evidence>
<dbReference type="Gene3D" id="1.10.1040.50">
    <property type="match status" value="1"/>
</dbReference>
<keyword evidence="5" id="KW-0456">Lyase</keyword>
<comment type="subcellular location">
    <subcellularLocation>
        <location evidence="1">Peroxisome</location>
    </subcellularLocation>
</comment>
<dbReference type="GO" id="GO:0004300">
    <property type="term" value="F:enoyl-CoA hydratase activity"/>
    <property type="evidence" value="ECO:0007669"/>
    <property type="project" value="UniProtKB-ARBA"/>
</dbReference>
<protein>
    <submittedName>
        <fullName evidence="9">Enoyl-CoA hydratase</fullName>
    </submittedName>
</protein>
<dbReference type="SUPFAM" id="SSF52096">
    <property type="entry name" value="ClpP/crotonase"/>
    <property type="match status" value="1"/>
</dbReference>
<keyword evidence="3" id="KW-0576">Peroxisome</keyword>
<keyword evidence="4" id="KW-0413">Isomerase</keyword>
<evidence type="ECO:0000256" key="6">
    <source>
        <dbReference type="ARBA" id="ARBA00023268"/>
    </source>
</evidence>
<dbReference type="SUPFAM" id="SSF51735">
    <property type="entry name" value="NAD(P)-binding Rossmann-fold domains"/>
    <property type="match status" value="1"/>
</dbReference>
<dbReference type="Gene3D" id="3.90.226.10">
    <property type="entry name" value="2-enoyl-CoA Hydratase, Chain A, domain 1"/>
    <property type="match status" value="1"/>
</dbReference>
<sequence length="657" mass="68653">MTRRGRGPEGLGGQMEDWIGFAVEQGVACLTLQPAACALSAPARTALMEAIDRAEEEDGVTAILILAPGDVALRPDPDDPALGQDEPALRDLCDRIEFCELPVVLAFGGDVLDGGAEFALAAHHCLAAAGARIGFGGIALGLPPGAGATQRLPRALGAEIALGLLLGGRLVPVAEPRLAPLIDGLAEMDSLRDSAIAFCGALDGPRRLRDSRAGFDNMQAYQAAIQARRTAPALAAPEAASRVLDLVEAAPLVPFEMGQAMEAEAFAECAAGPESRALRHLDRAERSLAVAPAAEVGPVAVLGGSALGVQLVLMLLEAGMAVQWGATDADRLARAQAALADLVRQRRSPEAASDLLGRLTCGPREDMIAGAGIVLLATPGQADQALPEGIIAARVAPGAVDRLGLRFPTPPRSGRIVEILEGPEATEAEIAAAHALAARLRRLAVPQRTGGGCVSARLAATLHRAVDGLVDAGADPIEIDTALTSFGLRQGPFLQRDILGLAAFAEAPRGEGARNWSSELLQYGRHGRESQRGFYLWPDSDRPTPDPALRSLLDGMRPHQAMPADRIVSLVLGALANEGLRLLEAGMARSAADIDVVSVHALGLPRVSGGIMHAVGTRGLFAVEKAMERLDHPDAEFWRPLPAWVDRIKNGQTFDGL</sequence>
<comment type="catalytic activity">
    <reaction evidence="7">
        <text>a (3S)-3-hydroxyacyl-CoA + NAD(+) = a 3-oxoacyl-CoA + NADH + H(+)</text>
        <dbReference type="Rhea" id="RHEA:22432"/>
        <dbReference type="ChEBI" id="CHEBI:15378"/>
        <dbReference type="ChEBI" id="CHEBI:57318"/>
        <dbReference type="ChEBI" id="CHEBI:57540"/>
        <dbReference type="ChEBI" id="CHEBI:57945"/>
        <dbReference type="ChEBI" id="CHEBI:90726"/>
        <dbReference type="EC" id="1.1.1.35"/>
    </reaction>
</comment>
<gene>
    <name evidence="9" type="ORF">KB874_21885</name>
</gene>
<dbReference type="CDD" id="cd06558">
    <property type="entry name" value="crotonase-like"/>
    <property type="match status" value="1"/>
</dbReference>
<dbReference type="PANTHER" id="PTHR23309:SF51">
    <property type="entry name" value="3-HYDROXYACYL-COA DEHYDROGENASE-RELATED"/>
    <property type="match status" value="1"/>
</dbReference>
<dbReference type="Proteomes" id="UP000681356">
    <property type="component" value="Unassembled WGS sequence"/>
</dbReference>
<dbReference type="SUPFAM" id="SSF48179">
    <property type="entry name" value="6-phosphogluconate dehydrogenase C-terminal domain-like"/>
    <property type="match status" value="2"/>
</dbReference>
<evidence type="ECO:0000256" key="1">
    <source>
        <dbReference type="ARBA" id="ARBA00004275"/>
    </source>
</evidence>
<dbReference type="GO" id="GO:0016042">
    <property type="term" value="P:lipid catabolic process"/>
    <property type="evidence" value="ECO:0007669"/>
    <property type="project" value="UniProtKB-KW"/>
</dbReference>
<evidence type="ECO:0000256" key="7">
    <source>
        <dbReference type="ARBA" id="ARBA00049556"/>
    </source>
</evidence>
<comment type="caution">
    <text evidence="9">The sequence shown here is derived from an EMBL/GenBank/DDBJ whole genome shotgun (WGS) entry which is preliminary data.</text>
</comment>
<evidence type="ECO:0000256" key="5">
    <source>
        <dbReference type="ARBA" id="ARBA00023239"/>
    </source>
</evidence>
<dbReference type="EMBL" id="JAGTUU010000011">
    <property type="protein sequence ID" value="MBS0126733.1"/>
    <property type="molecule type" value="Genomic_DNA"/>
</dbReference>
<keyword evidence="6" id="KW-0511">Multifunctional enzyme</keyword>
<feature type="domain" description="3-hydroxyacyl-CoA dehydrogenase C-terminal" evidence="8">
    <location>
        <begin position="453"/>
        <end position="536"/>
    </location>
</feature>
<dbReference type="PANTHER" id="PTHR23309">
    <property type="entry name" value="3-HYDROXYACYL-COA DEHYROGENASE"/>
    <property type="match status" value="1"/>
</dbReference>
<dbReference type="InterPro" id="IPR008927">
    <property type="entry name" value="6-PGluconate_DH-like_C_sf"/>
</dbReference>
<dbReference type="Pfam" id="PF00725">
    <property type="entry name" value="3HCDH"/>
    <property type="match status" value="1"/>
</dbReference>
<keyword evidence="2" id="KW-0443">Lipid metabolism</keyword>
<evidence type="ECO:0000256" key="3">
    <source>
        <dbReference type="ARBA" id="ARBA00023140"/>
    </source>
</evidence>
<dbReference type="InterPro" id="IPR036291">
    <property type="entry name" value="NAD(P)-bd_dom_sf"/>
</dbReference>
<dbReference type="GO" id="GO:0006631">
    <property type="term" value="P:fatty acid metabolic process"/>
    <property type="evidence" value="ECO:0007669"/>
    <property type="project" value="InterPro"/>
</dbReference>
<dbReference type="RefSeq" id="WP_212538688.1">
    <property type="nucleotide sequence ID" value="NZ_JAGTUU010000011.1"/>
</dbReference>
<evidence type="ECO:0000256" key="2">
    <source>
        <dbReference type="ARBA" id="ARBA00022963"/>
    </source>
</evidence>
<organism evidence="9 10">
    <name type="scientific">Thetidibacter halocola</name>
    <dbReference type="NCBI Taxonomy" id="2827239"/>
    <lineage>
        <taxon>Bacteria</taxon>
        <taxon>Pseudomonadati</taxon>
        <taxon>Pseudomonadota</taxon>
        <taxon>Alphaproteobacteria</taxon>
        <taxon>Rhodobacterales</taxon>
        <taxon>Roseobacteraceae</taxon>
        <taxon>Thetidibacter</taxon>
    </lineage>
</organism>
<name>A0A8J7WKK2_9RHOB</name>
<proteinExistence type="predicted"/>
<dbReference type="Pfam" id="PF00378">
    <property type="entry name" value="ECH_1"/>
    <property type="match status" value="1"/>
</dbReference>
<accession>A0A8J7WKK2</accession>
<dbReference type="AlphaFoldDB" id="A0A8J7WKK2"/>
<dbReference type="GO" id="GO:0003857">
    <property type="term" value="F:(3S)-3-hydroxyacyl-CoA dehydrogenase (NAD+) activity"/>
    <property type="evidence" value="ECO:0007669"/>
    <property type="project" value="UniProtKB-EC"/>
</dbReference>
<dbReference type="InterPro" id="IPR001753">
    <property type="entry name" value="Enoyl-CoA_hydra/iso"/>
</dbReference>
<evidence type="ECO:0000313" key="9">
    <source>
        <dbReference type="EMBL" id="MBS0126733.1"/>
    </source>
</evidence>
<keyword evidence="2" id="KW-0442">Lipid degradation</keyword>
<evidence type="ECO:0000313" key="10">
    <source>
        <dbReference type="Proteomes" id="UP000681356"/>
    </source>
</evidence>
<dbReference type="GO" id="GO:0016853">
    <property type="term" value="F:isomerase activity"/>
    <property type="evidence" value="ECO:0007669"/>
    <property type="project" value="UniProtKB-KW"/>
</dbReference>
<dbReference type="InterPro" id="IPR029045">
    <property type="entry name" value="ClpP/crotonase-like_dom_sf"/>
</dbReference>
<reference evidence="9" key="1">
    <citation type="submission" date="2021-04" db="EMBL/GenBank/DDBJ databases">
        <authorList>
            <person name="Yoon J."/>
        </authorList>
    </citation>
    <scope>NUCLEOTIDE SEQUENCE</scope>
    <source>
        <strain evidence="9">KMU-90</strain>
    </source>
</reference>
<dbReference type="InterPro" id="IPR006108">
    <property type="entry name" value="3HC_DH_C"/>
</dbReference>
<keyword evidence="10" id="KW-1185">Reference proteome</keyword>